<proteinExistence type="predicted"/>
<evidence type="ECO:0000313" key="1">
    <source>
        <dbReference type="EMBL" id="KAF7423145.1"/>
    </source>
</evidence>
<name>A0A834NZP3_VESPE</name>
<dbReference type="AlphaFoldDB" id="A0A834NZP3"/>
<accession>A0A834NZP3</accession>
<dbReference type="Proteomes" id="UP000600918">
    <property type="component" value="Unassembled WGS sequence"/>
</dbReference>
<keyword evidence="2" id="KW-1185">Reference proteome</keyword>
<comment type="caution">
    <text evidence="1">The sequence shown here is derived from an EMBL/GenBank/DDBJ whole genome shotgun (WGS) entry which is preliminary data.</text>
</comment>
<protein>
    <submittedName>
        <fullName evidence="1">Uncharacterized protein</fullName>
    </submittedName>
</protein>
<gene>
    <name evidence="1" type="ORF">H0235_008428</name>
</gene>
<sequence>MITETNGTLELFQLTLSTKCPIIIYAAAVEKRKKKEKEKKKGYYNGLDFNLIFSNDLIAPTIAEFNSNRRIEVSRGRSVFVNPVKDTTVEDGRFNRRELEI</sequence>
<reference evidence="1" key="1">
    <citation type="journal article" date="2020" name="G3 (Bethesda)">
        <title>High-Quality Assemblies for Three Invasive Social Wasps from the &lt;i&gt;Vespula&lt;/i&gt; Genus.</title>
        <authorList>
            <person name="Harrop T.W.R."/>
            <person name="Guhlin J."/>
            <person name="McLaughlin G.M."/>
            <person name="Permina E."/>
            <person name="Stockwell P."/>
            <person name="Gilligan J."/>
            <person name="Le Lec M.F."/>
            <person name="Gruber M.A.M."/>
            <person name="Quinn O."/>
            <person name="Lovegrove M."/>
            <person name="Duncan E.J."/>
            <person name="Remnant E.J."/>
            <person name="Van Eeckhoven J."/>
            <person name="Graham B."/>
            <person name="Knapp R.A."/>
            <person name="Langford K.W."/>
            <person name="Kronenberg Z."/>
            <person name="Press M.O."/>
            <person name="Eacker S.M."/>
            <person name="Wilson-Rankin E.E."/>
            <person name="Purcell J."/>
            <person name="Lester P.J."/>
            <person name="Dearden P.K."/>
        </authorList>
    </citation>
    <scope>NUCLEOTIDE SEQUENCE</scope>
    <source>
        <strain evidence="1">Volc-1</strain>
    </source>
</reference>
<dbReference type="EMBL" id="JACSDY010000007">
    <property type="protein sequence ID" value="KAF7423145.1"/>
    <property type="molecule type" value="Genomic_DNA"/>
</dbReference>
<evidence type="ECO:0000313" key="2">
    <source>
        <dbReference type="Proteomes" id="UP000600918"/>
    </source>
</evidence>
<organism evidence="1 2">
    <name type="scientific">Vespula pensylvanica</name>
    <name type="common">Western yellow jacket</name>
    <name type="synonym">Wasp</name>
    <dbReference type="NCBI Taxonomy" id="30213"/>
    <lineage>
        <taxon>Eukaryota</taxon>
        <taxon>Metazoa</taxon>
        <taxon>Ecdysozoa</taxon>
        <taxon>Arthropoda</taxon>
        <taxon>Hexapoda</taxon>
        <taxon>Insecta</taxon>
        <taxon>Pterygota</taxon>
        <taxon>Neoptera</taxon>
        <taxon>Endopterygota</taxon>
        <taxon>Hymenoptera</taxon>
        <taxon>Apocrita</taxon>
        <taxon>Aculeata</taxon>
        <taxon>Vespoidea</taxon>
        <taxon>Vespidae</taxon>
        <taxon>Vespinae</taxon>
        <taxon>Vespula</taxon>
    </lineage>
</organism>